<sequence>MHVAKYESTNIIKTLDSGNSNFNMGESTDKPVLTSPKTNLLKDAQKRDEELKSINFEVGEVQTEVPVESVTLRKFTRLRQKPEPMHL</sequence>
<feature type="compositionally biased region" description="Polar residues" evidence="1">
    <location>
        <begin position="16"/>
        <end position="26"/>
    </location>
</feature>
<dbReference type="AlphaFoldDB" id="A0AAW1HQB6"/>
<reference evidence="2 3" key="1">
    <citation type="journal article" date="2024" name="BMC Genomics">
        <title>De novo assembly and annotation of Popillia japonica's genome with initial clues to its potential as an invasive pest.</title>
        <authorList>
            <person name="Cucini C."/>
            <person name="Boschi S."/>
            <person name="Funari R."/>
            <person name="Cardaioli E."/>
            <person name="Iannotti N."/>
            <person name="Marturano G."/>
            <person name="Paoli F."/>
            <person name="Bruttini M."/>
            <person name="Carapelli A."/>
            <person name="Frati F."/>
            <person name="Nardi F."/>
        </authorList>
    </citation>
    <scope>NUCLEOTIDE SEQUENCE [LARGE SCALE GENOMIC DNA]</scope>
    <source>
        <strain evidence="2">DMR45628</strain>
    </source>
</reference>
<comment type="caution">
    <text evidence="2">The sequence shown here is derived from an EMBL/GenBank/DDBJ whole genome shotgun (WGS) entry which is preliminary data.</text>
</comment>
<feature type="region of interest" description="Disordered" evidence="1">
    <location>
        <begin position="16"/>
        <end position="35"/>
    </location>
</feature>
<dbReference type="Proteomes" id="UP001458880">
    <property type="component" value="Unassembled WGS sequence"/>
</dbReference>
<organism evidence="2 3">
    <name type="scientific">Popillia japonica</name>
    <name type="common">Japanese beetle</name>
    <dbReference type="NCBI Taxonomy" id="7064"/>
    <lineage>
        <taxon>Eukaryota</taxon>
        <taxon>Metazoa</taxon>
        <taxon>Ecdysozoa</taxon>
        <taxon>Arthropoda</taxon>
        <taxon>Hexapoda</taxon>
        <taxon>Insecta</taxon>
        <taxon>Pterygota</taxon>
        <taxon>Neoptera</taxon>
        <taxon>Endopterygota</taxon>
        <taxon>Coleoptera</taxon>
        <taxon>Polyphaga</taxon>
        <taxon>Scarabaeiformia</taxon>
        <taxon>Scarabaeidae</taxon>
        <taxon>Rutelinae</taxon>
        <taxon>Popillia</taxon>
    </lineage>
</organism>
<keyword evidence="3" id="KW-1185">Reference proteome</keyword>
<accession>A0AAW1HQB6</accession>
<gene>
    <name evidence="2" type="ORF">QE152_g40438</name>
</gene>
<evidence type="ECO:0000313" key="3">
    <source>
        <dbReference type="Proteomes" id="UP001458880"/>
    </source>
</evidence>
<protein>
    <submittedName>
        <fullName evidence="2">Uncharacterized protein</fullName>
    </submittedName>
</protein>
<evidence type="ECO:0000256" key="1">
    <source>
        <dbReference type="SAM" id="MobiDB-lite"/>
    </source>
</evidence>
<proteinExistence type="predicted"/>
<evidence type="ECO:0000313" key="2">
    <source>
        <dbReference type="EMBL" id="KAK9678913.1"/>
    </source>
</evidence>
<dbReference type="EMBL" id="JASPKY010001162">
    <property type="protein sequence ID" value="KAK9678913.1"/>
    <property type="molecule type" value="Genomic_DNA"/>
</dbReference>
<name>A0AAW1HQB6_POPJA</name>